<reference evidence="1 2" key="1">
    <citation type="submission" date="2024-08" db="EMBL/GenBank/DDBJ databases">
        <title>Insights into the chromosomal genome structure of Flemingia macrophylla.</title>
        <authorList>
            <person name="Ding Y."/>
            <person name="Zhao Y."/>
            <person name="Bi W."/>
            <person name="Wu M."/>
            <person name="Zhao G."/>
            <person name="Gong Y."/>
            <person name="Li W."/>
            <person name="Zhang P."/>
        </authorList>
    </citation>
    <scope>NUCLEOTIDE SEQUENCE [LARGE SCALE GENOMIC DNA]</scope>
    <source>
        <strain evidence="1">DYQJB</strain>
        <tissue evidence="1">Leaf</tissue>
    </source>
</reference>
<proteinExistence type="predicted"/>
<evidence type="ECO:0000313" key="2">
    <source>
        <dbReference type="Proteomes" id="UP001603857"/>
    </source>
</evidence>
<dbReference type="Proteomes" id="UP001603857">
    <property type="component" value="Unassembled WGS sequence"/>
</dbReference>
<evidence type="ECO:0000313" key="1">
    <source>
        <dbReference type="EMBL" id="KAL2340713.1"/>
    </source>
</evidence>
<gene>
    <name evidence="1" type="ORF">Fmac_008653</name>
</gene>
<sequence length="58" mass="6507">MASAHTVKTFPLYKSWCPLHLPNPYILSYSEIVQHIMGNLMESAPGNNGFPFNNVSKI</sequence>
<protein>
    <submittedName>
        <fullName evidence="1">Uncharacterized protein</fullName>
    </submittedName>
</protein>
<name>A0ABD1MZ71_9FABA</name>
<accession>A0ABD1MZ71</accession>
<comment type="caution">
    <text evidence="1">The sequence shown here is derived from an EMBL/GenBank/DDBJ whole genome shotgun (WGS) entry which is preliminary data.</text>
</comment>
<dbReference type="AlphaFoldDB" id="A0ABD1MZ71"/>
<keyword evidence="2" id="KW-1185">Reference proteome</keyword>
<dbReference type="EMBL" id="JBGMDY010000003">
    <property type="protein sequence ID" value="KAL2340713.1"/>
    <property type="molecule type" value="Genomic_DNA"/>
</dbReference>
<organism evidence="1 2">
    <name type="scientific">Flemingia macrophylla</name>
    <dbReference type="NCBI Taxonomy" id="520843"/>
    <lineage>
        <taxon>Eukaryota</taxon>
        <taxon>Viridiplantae</taxon>
        <taxon>Streptophyta</taxon>
        <taxon>Embryophyta</taxon>
        <taxon>Tracheophyta</taxon>
        <taxon>Spermatophyta</taxon>
        <taxon>Magnoliopsida</taxon>
        <taxon>eudicotyledons</taxon>
        <taxon>Gunneridae</taxon>
        <taxon>Pentapetalae</taxon>
        <taxon>rosids</taxon>
        <taxon>fabids</taxon>
        <taxon>Fabales</taxon>
        <taxon>Fabaceae</taxon>
        <taxon>Papilionoideae</taxon>
        <taxon>50 kb inversion clade</taxon>
        <taxon>NPAAA clade</taxon>
        <taxon>indigoferoid/millettioid clade</taxon>
        <taxon>Phaseoleae</taxon>
        <taxon>Flemingia</taxon>
    </lineage>
</organism>